<dbReference type="EnsemblMetazoa" id="G10687.3">
    <property type="protein sequence ID" value="G10687.3:cds"/>
    <property type="gene ID" value="G10687"/>
</dbReference>
<evidence type="ECO:0000313" key="3">
    <source>
        <dbReference type="EnsemblMetazoa" id="G10687.3:cds"/>
    </source>
</evidence>
<feature type="compositionally biased region" description="Basic and acidic residues" evidence="2">
    <location>
        <begin position="125"/>
        <end position="160"/>
    </location>
</feature>
<feature type="region of interest" description="Disordered" evidence="2">
    <location>
        <begin position="392"/>
        <end position="461"/>
    </location>
</feature>
<dbReference type="GO" id="GO:0008017">
    <property type="term" value="F:microtubule binding"/>
    <property type="evidence" value="ECO:0007669"/>
    <property type="project" value="InterPro"/>
</dbReference>
<dbReference type="Pfam" id="PF05217">
    <property type="entry name" value="SAXO1-2"/>
    <property type="match status" value="1"/>
</dbReference>
<feature type="compositionally biased region" description="Polar residues" evidence="2">
    <location>
        <begin position="352"/>
        <end position="366"/>
    </location>
</feature>
<feature type="region of interest" description="Disordered" evidence="2">
    <location>
        <begin position="55"/>
        <end position="236"/>
    </location>
</feature>
<accession>A0A8W8HR37</accession>
<dbReference type="AlphaFoldDB" id="A0A8W8HR37"/>
<organism evidence="3 4">
    <name type="scientific">Magallana gigas</name>
    <name type="common">Pacific oyster</name>
    <name type="synonym">Crassostrea gigas</name>
    <dbReference type="NCBI Taxonomy" id="29159"/>
    <lineage>
        <taxon>Eukaryota</taxon>
        <taxon>Metazoa</taxon>
        <taxon>Spiralia</taxon>
        <taxon>Lophotrochozoa</taxon>
        <taxon>Mollusca</taxon>
        <taxon>Bivalvia</taxon>
        <taxon>Autobranchia</taxon>
        <taxon>Pteriomorphia</taxon>
        <taxon>Ostreida</taxon>
        <taxon>Ostreoidea</taxon>
        <taxon>Ostreidae</taxon>
        <taxon>Magallana</taxon>
    </lineage>
</organism>
<evidence type="ECO:0000313" key="4">
    <source>
        <dbReference type="Proteomes" id="UP000005408"/>
    </source>
</evidence>
<feature type="region of interest" description="Disordered" evidence="2">
    <location>
        <begin position="344"/>
        <end position="379"/>
    </location>
</feature>
<feature type="region of interest" description="Disordered" evidence="2">
    <location>
        <begin position="258"/>
        <end position="294"/>
    </location>
</feature>
<feature type="compositionally biased region" description="Basic and acidic residues" evidence="2">
    <location>
        <begin position="444"/>
        <end position="461"/>
    </location>
</feature>
<evidence type="ECO:0000256" key="2">
    <source>
        <dbReference type="SAM" id="MobiDB-lite"/>
    </source>
</evidence>
<feature type="compositionally biased region" description="Basic and acidic residues" evidence="2">
    <location>
        <begin position="577"/>
        <end position="588"/>
    </location>
</feature>
<feature type="compositionally biased region" description="Basic and acidic residues" evidence="2">
    <location>
        <begin position="87"/>
        <end position="102"/>
    </location>
</feature>
<feature type="compositionally biased region" description="Basic and acidic residues" evidence="2">
    <location>
        <begin position="169"/>
        <end position="179"/>
    </location>
</feature>
<feature type="compositionally biased region" description="Basic and acidic residues" evidence="2">
    <location>
        <begin position="285"/>
        <end position="294"/>
    </location>
</feature>
<comment type="similarity">
    <text evidence="1">Belongs to the FAM154 family.</text>
</comment>
<protein>
    <submittedName>
        <fullName evidence="3">Uncharacterized protein</fullName>
    </submittedName>
</protein>
<sequence>MKKCICEICTCGRHRCPHRPTNVINKGDQPCTLTEYNNEFKQHPLQMREPFKPSAEALRGGQFEDKTTQSKKRLTEEKNTTEMASLEGEKQSNNKAGEDWKADLASGRDGYFRNKNASTSGQEAKGPDSVKKELTVQSFMDKDAGDGKSVKSMKIEEEAVPKSTQQPEKVSKGDNDSKQQNRKKPNGKQKQISPRNPAGITKEKERDANAQWTSEWEQRKESSMGGGKVGNTQRDANKYWEGTLAKRLDKGDTRMYIASSKGSNMPQKAQSIDGLHQIGRKPKNKLGECKQREASERKIGDFYNKHEEKVSIKNLTKREVSQGVIGDFYSPRVEDDFMTRLENESISRRQSRQNSGNQKSRLNSTEDTQRRNNESDEPYWLVLDLETNKGFKVKKASSPQSAMRPDRSSNLSSAESFSSSVHDESRWDMSASPQKSALPQSRWPWDKSADSRTRGKNHDDLFRKDKENVVKLGSRNTKTKAPWETPDINQVQQTFKKDPNDIFRKDPALKEKNIHLEDNGPSKVLAPWETPFGKSANDFDVLFGKPAYGKSRPLQGNSSKSFDDGFKIDTMPARQRTKAEEYHRELHRGNPGYQSTGF</sequence>
<feature type="compositionally biased region" description="Low complexity" evidence="2">
    <location>
        <begin position="408"/>
        <end position="420"/>
    </location>
</feature>
<feature type="compositionally biased region" description="Polar residues" evidence="2">
    <location>
        <begin position="260"/>
        <end position="270"/>
    </location>
</feature>
<proteinExistence type="inferred from homology"/>
<dbReference type="Proteomes" id="UP000005408">
    <property type="component" value="Unassembled WGS sequence"/>
</dbReference>
<feature type="compositionally biased region" description="Basic and acidic residues" evidence="2">
    <location>
        <begin position="62"/>
        <end position="80"/>
    </location>
</feature>
<keyword evidence="4" id="KW-1185">Reference proteome</keyword>
<dbReference type="InterPro" id="IPR033336">
    <property type="entry name" value="SAXO1/2"/>
</dbReference>
<name>A0A8W8HR37_MAGGI</name>
<evidence type="ECO:0000256" key="1">
    <source>
        <dbReference type="ARBA" id="ARBA00008738"/>
    </source>
</evidence>
<feature type="region of interest" description="Disordered" evidence="2">
    <location>
        <begin position="547"/>
        <end position="598"/>
    </location>
</feature>
<reference evidence="3" key="1">
    <citation type="submission" date="2022-08" db="UniProtKB">
        <authorList>
            <consortium name="EnsemblMetazoa"/>
        </authorList>
    </citation>
    <scope>IDENTIFICATION</scope>
    <source>
        <strain evidence="3">05x7-T-G4-1.051#20</strain>
    </source>
</reference>